<dbReference type="SUPFAM" id="SSF47090">
    <property type="entry name" value="PGBD-like"/>
    <property type="match status" value="1"/>
</dbReference>
<dbReference type="InterPro" id="IPR002477">
    <property type="entry name" value="Peptidoglycan-bd-like"/>
</dbReference>
<dbReference type="InterPro" id="IPR015510">
    <property type="entry name" value="PGRP"/>
</dbReference>
<dbReference type="GO" id="GO:0008745">
    <property type="term" value="F:N-acetylmuramoyl-L-alanine amidase activity"/>
    <property type="evidence" value="ECO:0007669"/>
    <property type="project" value="InterPro"/>
</dbReference>
<dbReference type="InterPro" id="IPR006619">
    <property type="entry name" value="PGRP_domain_met/bac"/>
</dbReference>
<dbReference type="PANTHER" id="PTHR11022:SF41">
    <property type="entry name" value="PEPTIDOGLYCAN-RECOGNITION PROTEIN LC-RELATED"/>
    <property type="match status" value="1"/>
</dbReference>
<name>A0A502CJI7_9MICO</name>
<feature type="compositionally biased region" description="Basic and acidic residues" evidence="3">
    <location>
        <begin position="1"/>
        <end position="10"/>
    </location>
</feature>
<evidence type="ECO:0000313" key="6">
    <source>
        <dbReference type="EMBL" id="TPG12892.1"/>
    </source>
</evidence>
<feature type="domain" description="N-acetylmuramoyl-L-alanine amidase" evidence="4">
    <location>
        <begin position="235"/>
        <end position="398"/>
    </location>
</feature>
<protein>
    <recommendedName>
        <fullName evidence="8">N-acetylmuramoyl-L-alanine amidase</fullName>
    </recommendedName>
</protein>
<dbReference type="Pfam" id="PF01471">
    <property type="entry name" value="PG_binding_1"/>
    <property type="match status" value="1"/>
</dbReference>
<dbReference type="CDD" id="cd06583">
    <property type="entry name" value="PGRP"/>
    <property type="match status" value="1"/>
</dbReference>
<dbReference type="Gene3D" id="3.40.80.10">
    <property type="entry name" value="Peptidoglycan recognition protein-like"/>
    <property type="match status" value="1"/>
</dbReference>
<evidence type="ECO:0000259" key="4">
    <source>
        <dbReference type="SMART" id="SM00644"/>
    </source>
</evidence>
<dbReference type="SMART" id="SM00701">
    <property type="entry name" value="PGRP"/>
    <property type="match status" value="1"/>
</dbReference>
<sequence>MNTTRGHCDCDSSLSSHQSPVSHYPPGQNVRLLPASLAALVITPFFVALPTVSFASTDTPHPVAPHVQSTAVRGVDSTAKAQLWDRRVLRPGHALSTLTPVQERARFTVAGVSWARTTGLSSSDVIVQIRVREDSGWSSWETPGVTDEGPQSGTDESATARLGTNPLVTDGATAIQVRVDTTNGQPLPDVRVTTINPGTSSADDDVVAKSPAASASAAATMPTIITRKQWGADESLRGSTTYNTTVKAITIHHTASSNDYTAATAAAQIRGIYAYDTKGLGWSDIAYNFLVDKFGQIYEGRAGSITQAVRGAHAMGFNTNTMGIAALGNYQTVSPPAVMVDSIAKVAGWKLSQYGVDPSATTKLTSAGGTGTKYAAGVVATLQTINAHQNTSYTLCPGQYLFPLMATIRSKATLYAKTSVTTPPPPVTTAKLFSAYGSLTLATGSTGWAVRDLQLELNRRGFAAGTADGAFGATSLGAVQRFQKAAVLTVTGKIASNDWRALSGLSYTKTGAPPPPPPPAKPVPTKAIAGFNADGRGDVIGRTAPGDLYLYPGKVGGIGAAVRISGGWNAFRQVVSPGDLSGDRIADVLAITSTGSAYLYKGNGKGGLLAGRTLLSSAWKSYTDVLTPGDWTGDGKPDLLARKANGELWLVAGNGKSGFTGTWRRIGTGWQMFSQMITPGDVTGDGRVDLLGRTPAGKLYLYKGTGVATATATGYKPGTLVSSGWQGYNTVISTGDLTGDGKADLIGRTTANVDYVYAGTGKGTFAAPKKFTAPWGATTRITGVR</sequence>
<dbReference type="InterPro" id="IPR036505">
    <property type="entry name" value="Amidase/PGRP_sf"/>
</dbReference>
<gene>
    <name evidence="6" type="ORF">EAH86_19315</name>
</gene>
<dbReference type="Gene3D" id="2.20.25.650">
    <property type="entry name" value="Tachylectin-2-like"/>
    <property type="match status" value="1"/>
</dbReference>
<feature type="region of interest" description="Disordered" evidence="3">
    <location>
        <begin position="137"/>
        <end position="164"/>
    </location>
</feature>
<dbReference type="SUPFAM" id="SSF69318">
    <property type="entry name" value="Integrin alpha N-terminal domain"/>
    <property type="match status" value="1"/>
</dbReference>
<dbReference type="InterPro" id="IPR036366">
    <property type="entry name" value="PGBDSf"/>
</dbReference>
<keyword evidence="7" id="KW-1185">Reference proteome</keyword>
<dbReference type="SUPFAM" id="SSF55846">
    <property type="entry name" value="N-acetylmuramoyl-L-alanine amidase-like"/>
    <property type="match status" value="1"/>
</dbReference>
<dbReference type="EMBL" id="RCZM01000008">
    <property type="protein sequence ID" value="TPG12892.1"/>
    <property type="molecule type" value="Genomic_DNA"/>
</dbReference>
<dbReference type="Pfam" id="PF01510">
    <property type="entry name" value="Amidase_2"/>
    <property type="match status" value="1"/>
</dbReference>
<dbReference type="OrthoDB" id="514320at2"/>
<dbReference type="InterPro" id="IPR002502">
    <property type="entry name" value="Amidase_domain"/>
</dbReference>
<feature type="region of interest" description="Disordered" evidence="3">
    <location>
        <begin position="1"/>
        <end position="24"/>
    </location>
</feature>
<evidence type="ECO:0000313" key="7">
    <source>
        <dbReference type="Proteomes" id="UP000317722"/>
    </source>
</evidence>
<dbReference type="InterPro" id="IPR036365">
    <property type="entry name" value="PGBD-like_sf"/>
</dbReference>
<evidence type="ECO:0000259" key="5">
    <source>
        <dbReference type="SMART" id="SM00701"/>
    </source>
</evidence>
<dbReference type="PANTHER" id="PTHR11022">
    <property type="entry name" value="PEPTIDOGLYCAN RECOGNITION PROTEIN"/>
    <property type="match status" value="1"/>
</dbReference>
<reference evidence="6 7" key="1">
    <citation type="journal article" date="2019" name="Environ. Microbiol.">
        <title>Species interactions and distinct microbial communities in high Arctic permafrost affected cryosols are associated with the CH4 and CO2 gas fluxes.</title>
        <authorList>
            <person name="Altshuler I."/>
            <person name="Hamel J."/>
            <person name="Turney S."/>
            <person name="Magnuson E."/>
            <person name="Levesque R."/>
            <person name="Greer C."/>
            <person name="Whyte L.G."/>
        </authorList>
    </citation>
    <scope>NUCLEOTIDE SEQUENCE [LARGE SCALE GENOMIC DNA]</scope>
    <source>
        <strain evidence="6 7">S9.3A</strain>
    </source>
</reference>
<dbReference type="Proteomes" id="UP000317722">
    <property type="component" value="Unassembled WGS sequence"/>
</dbReference>
<dbReference type="Gene3D" id="1.10.101.10">
    <property type="entry name" value="PGBD-like superfamily/PGBD"/>
    <property type="match status" value="1"/>
</dbReference>
<evidence type="ECO:0000256" key="3">
    <source>
        <dbReference type="SAM" id="MobiDB-lite"/>
    </source>
</evidence>
<feature type="compositionally biased region" description="Low complexity" evidence="3">
    <location>
        <begin position="12"/>
        <end position="22"/>
    </location>
</feature>
<evidence type="ECO:0000256" key="2">
    <source>
        <dbReference type="ARBA" id="ARBA00022729"/>
    </source>
</evidence>
<feature type="domain" description="Peptidoglycan recognition protein family" evidence="5">
    <location>
        <begin position="222"/>
        <end position="369"/>
    </location>
</feature>
<dbReference type="SMART" id="SM00644">
    <property type="entry name" value="Ami_2"/>
    <property type="match status" value="1"/>
</dbReference>
<dbReference type="InterPro" id="IPR013517">
    <property type="entry name" value="FG-GAP"/>
</dbReference>
<dbReference type="GO" id="GO:0008270">
    <property type="term" value="F:zinc ion binding"/>
    <property type="evidence" value="ECO:0007669"/>
    <property type="project" value="InterPro"/>
</dbReference>
<evidence type="ECO:0008006" key="8">
    <source>
        <dbReference type="Google" id="ProtNLM"/>
    </source>
</evidence>
<proteinExistence type="inferred from homology"/>
<dbReference type="GO" id="GO:0009253">
    <property type="term" value="P:peptidoglycan catabolic process"/>
    <property type="evidence" value="ECO:0007669"/>
    <property type="project" value="InterPro"/>
</dbReference>
<accession>A0A502CJI7</accession>
<comment type="caution">
    <text evidence="6">The sequence shown here is derived from an EMBL/GenBank/DDBJ whole genome shotgun (WGS) entry which is preliminary data.</text>
</comment>
<evidence type="ECO:0000256" key="1">
    <source>
        <dbReference type="ARBA" id="ARBA00007553"/>
    </source>
</evidence>
<keyword evidence="2" id="KW-0732">Signal</keyword>
<dbReference type="AlphaFoldDB" id="A0A502CJI7"/>
<dbReference type="InterPro" id="IPR028994">
    <property type="entry name" value="Integrin_alpha_N"/>
</dbReference>
<comment type="similarity">
    <text evidence="1">Belongs to the N-acetylmuramoyl-L-alanine amidase 2 family.</text>
</comment>
<dbReference type="Pfam" id="PF13517">
    <property type="entry name" value="FG-GAP_3"/>
    <property type="match status" value="1"/>
</dbReference>
<organism evidence="6 7">
    <name type="scientific">Pedococcus bigeumensis</name>
    <dbReference type="NCBI Taxonomy" id="433644"/>
    <lineage>
        <taxon>Bacteria</taxon>
        <taxon>Bacillati</taxon>
        <taxon>Actinomycetota</taxon>
        <taxon>Actinomycetes</taxon>
        <taxon>Micrococcales</taxon>
        <taxon>Intrasporangiaceae</taxon>
        <taxon>Pedococcus</taxon>
    </lineage>
</organism>